<dbReference type="GO" id="GO:0005789">
    <property type="term" value="C:endoplasmic reticulum membrane"/>
    <property type="evidence" value="ECO:0007669"/>
    <property type="project" value="UniProtKB-SubCell"/>
</dbReference>
<name>F2E1M0_HORVV</name>
<keyword evidence="2 6" id="KW-0812">Transmembrane</keyword>
<keyword evidence="5 6" id="KW-0472">Membrane</keyword>
<reference evidence="8" key="1">
    <citation type="journal article" date="2011" name="Plant Physiol.">
        <title>Comprehensive sequence analysis of 24,783 barley full-length cDNAs derived from 12 clone libraries.</title>
        <authorList>
            <person name="Matsumoto T."/>
            <person name="Tanaka T."/>
            <person name="Sakai H."/>
            <person name="Amano N."/>
            <person name="Kanamori H."/>
            <person name="Kurita K."/>
            <person name="Kikuta A."/>
            <person name="Kamiya K."/>
            <person name="Yamamoto M."/>
            <person name="Ikawa H."/>
            <person name="Fujii N."/>
            <person name="Hori K."/>
            <person name="Itoh T."/>
            <person name="Sato K."/>
        </authorList>
    </citation>
    <scope>NUCLEOTIDE SEQUENCE</scope>
    <source>
        <tissue evidence="8">Shoot and root</tissue>
    </source>
</reference>
<dbReference type="InterPro" id="IPR003388">
    <property type="entry name" value="Reticulon"/>
</dbReference>
<dbReference type="PANTHER" id="PTHR10994:SF183">
    <property type="entry name" value="RETICULON-LIKE PROTEIN"/>
    <property type="match status" value="1"/>
</dbReference>
<accession>F2E1M0</accession>
<evidence type="ECO:0000256" key="3">
    <source>
        <dbReference type="ARBA" id="ARBA00022824"/>
    </source>
</evidence>
<dbReference type="AlphaFoldDB" id="F2E1M0"/>
<sequence>MDRRRHHHAGEFVTDVVLWRRGRADLSALLLAAAVSSWILFQYNSNSNYTAVSLAADVLLLLLSVLYAWSRAARLLGRPAPPIPDLQPAADELAALVRSGLAGLASAFRRVAQGQPGSGRVLACLAAAALLGRIARDLPTLCYAVVVGGLTIPAVYERLSMERYARMASLNLYRYELLYQSFSLTCYLSARDYLIQLLKEQDP</sequence>
<dbReference type="EMBL" id="AK370041">
    <property type="protein sequence ID" value="BAK01242.1"/>
    <property type="molecule type" value="mRNA"/>
</dbReference>
<evidence type="ECO:0000256" key="4">
    <source>
        <dbReference type="ARBA" id="ARBA00022989"/>
    </source>
</evidence>
<organism evidence="8">
    <name type="scientific">Hordeum vulgare subsp. vulgare</name>
    <name type="common">Domesticated barley</name>
    <dbReference type="NCBI Taxonomy" id="112509"/>
    <lineage>
        <taxon>Eukaryota</taxon>
        <taxon>Viridiplantae</taxon>
        <taxon>Streptophyta</taxon>
        <taxon>Embryophyta</taxon>
        <taxon>Tracheophyta</taxon>
        <taxon>Spermatophyta</taxon>
        <taxon>Magnoliopsida</taxon>
        <taxon>Liliopsida</taxon>
        <taxon>Poales</taxon>
        <taxon>Poaceae</taxon>
        <taxon>BOP clade</taxon>
        <taxon>Pooideae</taxon>
        <taxon>Triticodae</taxon>
        <taxon>Triticeae</taxon>
        <taxon>Hordeinae</taxon>
        <taxon>Hordeum</taxon>
    </lineage>
</organism>
<evidence type="ECO:0000259" key="7">
    <source>
        <dbReference type="Pfam" id="PF02453"/>
    </source>
</evidence>
<keyword evidence="4 6" id="KW-1133">Transmembrane helix</keyword>
<comment type="subcellular location">
    <subcellularLocation>
        <location evidence="1">Endoplasmic reticulum membrane</location>
        <topology evidence="1">Multi-pass membrane protein</topology>
    </subcellularLocation>
</comment>
<dbReference type="Pfam" id="PF02453">
    <property type="entry name" value="Reticulon"/>
    <property type="match status" value="1"/>
</dbReference>
<feature type="transmembrane region" description="Helical" evidence="6">
    <location>
        <begin position="49"/>
        <end position="69"/>
    </location>
</feature>
<evidence type="ECO:0000313" key="8">
    <source>
        <dbReference type="EMBL" id="BAK01242.1"/>
    </source>
</evidence>
<evidence type="ECO:0000256" key="6">
    <source>
        <dbReference type="SAM" id="Phobius"/>
    </source>
</evidence>
<dbReference type="InterPro" id="IPR045064">
    <property type="entry name" value="Reticulon-like"/>
</dbReference>
<evidence type="ECO:0000256" key="2">
    <source>
        <dbReference type="ARBA" id="ARBA00022692"/>
    </source>
</evidence>
<dbReference type="GO" id="GO:0009617">
    <property type="term" value="P:response to bacterium"/>
    <property type="evidence" value="ECO:0007669"/>
    <property type="project" value="InterPro"/>
</dbReference>
<evidence type="ECO:0000256" key="1">
    <source>
        <dbReference type="ARBA" id="ARBA00004477"/>
    </source>
</evidence>
<keyword evidence="3" id="KW-0256">Endoplasmic reticulum</keyword>
<dbReference type="PANTHER" id="PTHR10994">
    <property type="entry name" value="RETICULON"/>
    <property type="match status" value="1"/>
</dbReference>
<evidence type="ECO:0000256" key="5">
    <source>
        <dbReference type="ARBA" id="ARBA00023136"/>
    </source>
</evidence>
<feature type="domain" description="Reticulon" evidence="7">
    <location>
        <begin position="13"/>
        <end position="158"/>
    </location>
</feature>
<protein>
    <submittedName>
        <fullName evidence="8">Predicted protein</fullName>
    </submittedName>
</protein>
<proteinExistence type="evidence at transcript level"/>
<feature type="transmembrane region" description="Helical" evidence="6">
    <location>
        <begin position="26"/>
        <end position="43"/>
    </location>
</feature>